<feature type="compositionally biased region" description="Low complexity" evidence="1">
    <location>
        <begin position="58"/>
        <end position="74"/>
    </location>
</feature>
<organism evidence="2 3">
    <name type="scientific">Actinophytocola algeriensis</name>
    <dbReference type="NCBI Taxonomy" id="1768010"/>
    <lineage>
        <taxon>Bacteria</taxon>
        <taxon>Bacillati</taxon>
        <taxon>Actinomycetota</taxon>
        <taxon>Actinomycetes</taxon>
        <taxon>Pseudonocardiales</taxon>
        <taxon>Pseudonocardiaceae</taxon>
    </lineage>
</organism>
<accession>A0A7W7QAK2</accession>
<feature type="compositionally biased region" description="Basic and acidic residues" evidence="1">
    <location>
        <begin position="14"/>
        <end position="27"/>
    </location>
</feature>
<feature type="compositionally biased region" description="Low complexity" evidence="1">
    <location>
        <begin position="1"/>
        <end position="13"/>
    </location>
</feature>
<sequence length="207" mass="21629">MNRSARASLASRADQARREPGSADREAPAAGLEPAPADPWSTSACAARPAPPCDLDCRPAAARAPPTRRSPAHAGRPGAATTEDAKGLFHHRHRTDRFEGPADATGQPGHSTRSAPGHPCLWRESNGRMARRDNMPQPPPKMIKGRDLPGTDLMASRIQLSCVLRPVPPGVVIGRSVPRRPGLGGCGPLPGLGVAGNSSVTCPCVPH</sequence>
<evidence type="ECO:0000313" key="2">
    <source>
        <dbReference type="EMBL" id="MBB4910082.1"/>
    </source>
</evidence>
<protein>
    <submittedName>
        <fullName evidence="2">Uncharacterized protein</fullName>
    </submittedName>
</protein>
<feature type="compositionally biased region" description="Low complexity" evidence="1">
    <location>
        <begin position="28"/>
        <end position="39"/>
    </location>
</feature>
<evidence type="ECO:0000256" key="1">
    <source>
        <dbReference type="SAM" id="MobiDB-lite"/>
    </source>
</evidence>
<evidence type="ECO:0000313" key="3">
    <source>
        <dbReference type="Proteomes" id="UP000520767"/>
    </source>
</evidence>
<comment type="caution">
    <text evidence="2">The sequence shown here is derived from an EMBL/GenBank/DDBJ whole genome shotgun (WGS) entry which is preliminary data.</text>
</comment>
<gene>
    <name evidence="2" type="ORF">FHR82_006340</name>
</gene>
<name>A0A7W7QAK2_9PSEU</name>
<dbReference type="AlphaFoldDB" id="A0A7W7QAK2"/>
<dbReference type="EMBL" id="JACHJQ010000006">
    <property type="protein sequence ID" value="MBB4910082.1"/>
    <property type="molecule type" value="Genomic_DNA"/>
</dbReference>
<proteinExistence type="predicted"/>
<keyword evidence="3" id="KW-1185">Reference proteome</keyword>
<reference evidence="2 3" key="1">
    <citation type="submission" date="2020-08" db="EMBL/GenBank/DDBJ databases">
        <title>Genomic Encyclopedia of Type Strains, Phase III (KMG-III): the genomes of soil and plant-associated and newly described type strains.</title>
        <authorList>
            <person name="Whitman W."/>
        </authorList>
    </citation>
    <scope>NUCLEOTIDE SEQUENCE [LARGE SCALE GENOMIC DNA]</scope>
    <source>
        <strain evidence="2 3">CECT 8960</strain>
    </source>
</reference>
<feature type="region of interest" description="Disordered" evidence="1">
    <location>
        <begin position="97"/>
        <end position="120"/>
    </location>
</feature>
<feature type="region of interest" description="Disordered" evidence="1">
    <location>
        <begin position="1"/>
        <end position="85"/>
    </location>
</feature>
<dbReference type="Proteomes" id="UP000520767">
    <property type="component" value="Unassembled WGS sequence"/>
</dbReference>